<reference evidence="16" key="2">
    <citation type="submission" date="2015-08" db="UniProtKB">
        <authorList>
            <consortium name="WormBaseParasite"/>
        </authorList>
    </citation>
    <scope>IDENTIFICATION</scope>
</reference>
<evidence type="ECO:0000256" key="12">
    <source>
        <dbReference type="PROSITE-ProRule" id="PRU01211"/>
    </source>
</evidence>
<dbReference type="InterPro" id="IPR024079">
    <property type="entry name" value="MetalloPept_cat_dom_sf"/>
</dbReference>
<dbReference type="CDD" id="cd04280">
    <property type="entry name" value="ZnMc_astacin_like"/>
    <property type="match status" value="1"/>
</dbReference>
<keyword evidence="2 11" id="KW-0964">Secreted</keyword>
<feature type="chain" id="PRO_5005120786" description="Zinc metalloproteinase" evidence="11 13">
    <location>
        <begin position="23"/>
        <end position="471"/>
    </location>
</feature>
<feature type="binding site" evidence="12">
    <location>
        <position position="220"/>
    </location>
    <ligand>
        <name>Zn(2+)</name>
        <dbReference type="ChEBI" id="CHEBI:29105"/>
        <note>catalytic</note>
    </ligand>
</feature>
<protein>
    <recommendedName>
        <fullName evidence="11">Zinc metalloproteinase</fullName>
    </recommendedName>
</protein>
<feature type="binding site" evidence="12">
    <location>
        <position position="226"/>
    </location>
    <ligand>
        <name>Zn(2+)</name>
        <dbReference type="ChEBI" id="CHEBI:29105"/>
        <note>catalytic</note>
    </ligand>
</feature>
<keyword evidence="10" id="KW-0325">Glycoprotein</keyword>
<dbReference type="SMART" id="SM00235">
    <property type="entry name" value="ZnMc"/>
    <property type="match status" value="1"/>
</dbReference>
<name>A0A0K0G2V6_STRVS</name>
<dbReference type="AlphaFoldDB" id="A0A0K0G2V6"/>
<dbReference type="InterPro" id="IPR034035">
    <property type="entry name" value="Astacin-like_dom"/>
</dbReference>
<keyword evidence="3 12" id="KW-0645">Protease</keyword>
<dbReference type="WBParaSite" id="SVE_1905700.1">
    <property type="protein sequence ID" value="SVE_1905700.1"/>
    <property type="gene ID" value="SVE_1905700"/>
</dbReference>
<keyword evidence="5 11" id="KW-0732">Signal</keyword>
<feature type="domain" description="Peptidase M12A" evidence="14">
    <location>
        <begin position="124"/>
        <end position="323"/>
    </location>
</feature>
<dbReference type="GO" id="GO:0008270">
    <property type="term" value="F:zinc ion binding"/>
    <property type="evidence" value="ECO:0007669"/>
    <property type="project" value="UniProtKB-UniRule"/>
</dbReference>
<dbReference type="PRINTS" id="PR00480">
    <property type="entry name" value="ASTACIN"/>
</dbReference>
<dbReference type="InterPro" id="IPR006026">
    <property type="entry name" value="Peptidase_Metallo"/>
</dbReference>
<comment type="subcellular location">
    <subcellularLocation>
        <location evidence="1 11">Secreted</location>
    </subcellularLocation>
</comment>
<evidence type="ECO:0000256" key="9">
    <source>
        <dbReference type="ARBA" id="ARBA00023157"/>
    </source>
</evidence>
<comment type="caution">
    <text evidence="12">Lacks conserved residue(s) required for the propagation of feature annotation.</text>
</comment>
<dbReference type="Proteomes" id="UP000035680">
    <property type="component" value="Unassembled WGS sequence"/>
</dbReference>
<dbReference type="SUPFAM" id="SSF55486">
    <property type="entry name" value="Metalloproteases ('zincins'), catalytic domain"/>
    <property type="match status" value="1"/>
</dbReference>
<dbReference type="InterPro" id="IPR001506">
    <property type="entry name" value="Peptidase_M12A"/>
</dbReference>
<keyword evidence="9" id="KW-1015">Disulfide bond</keyword>
<evidence type="ECO:0000313" key="15">
    <source>
        <dbReference type="Proteomes" id="UP000035680"/>
    </source>
</evidence>
<evidence type="ECO:0000256" key="6">
    <source>
        <dbReference type="ARBA" id="ARBA00022801"/>
    </source>
</evidence>
<keyword evidence="4 12" id="KW-0479">Metal-binding</keyword>
<evidence type="ECO:0000256" key="13">
    <source>
        <dbReference type="RuleBase" id="RU361183"/>
    </source>
</evidence>
<evidence type="ECO:0000256" key="10">
    <source>
        <dbReference type="ARBA" id="ARBA00023180"/>
    </source>
</evidence>
<reference evidence="15" key="1">
    <citation type="submission" date="2014-07" db="EMBL/GenBank/DDBJ databases">
        <authorList>
            <person name="Martin A.A"/>
            <person name="De Silva N."/>
        </authorList>
    </citation>
    <scope>NUCLEOTIDE SEQUENCE</scope>
</reference>
<dbReference type="InterPro" id="IPR017050">
    <property type="entry name" value="Metallopeptidase_nem"/>
</dbReference>
<dbReference type="PANTHER" id="PTHR10127:SF780">
    <property type="entry name" value="METALLOENDOPEPTIDASE"/>
    <property type="match status" value="1"/>
</dbReference>
<evidence type="ECO:0000256" key="4">
    <source>
        <dbReference type="ARBA" id="ARBA00022723"/>
    </source>
</evidence>
<keyword evidence="7 12" id="KW-0862">Zinc</keyword>
<keyword evidence="15" id="KW-1185">Reference proteome</keyword>
<evidence type="ECO:0000256" key="8">
    <source>
        <dbReference type="ARBA" id="ARBA00023049"/>
    </source>
</evidence>
<feature type="binding site" evidence="12">
    <location>
        <position position="216"/>
    </location>
    <ligand>
        <name>Zn(2+)</name>
        <dbReference type="ChEBI" id="CHEBI:29105"/>
        <note>catalytic</note>
    </ligand>
</feature>
<evidence type="ECO:0000256" key="5">
    <source>
        <dbReference type="ARBA" id="ARBA00022729"/>
    </source>
</evidence>
<evidence type="ECO:0000256" key="3">
    <source>
        <dbReference type="ARBA" id="ARBA00022670"/>
    </source>
</evidence>
<dbReference type="GO" id="GO:0006508">
    <property type="term" value="P:proteolysis"/>
    <property type="evidence" value="ECO:0007669"/>
    <property type="project" value="UniProtKB-KW"/>
</dbReference>
<evidence type="ECO:0000256" key="1">
    <source>
        <dbReference type="ARBA" id="ARBA00004613"/>
    </source>
</evidence>
<evidence type="ECO:0000256" key="11">
    <source>
        <dbReference type="PIRNR" id="PIRNR036365"/>
    </source>
</evidence>
<keyword evidence="6 12" id="KW-0378">Hydrolase</keyword>
<keyword evidence="8 12" id="KW-0482">Metalloprotease</keyword>
<evidence type="ECO:0000256" key="2">
    <source>
        <dbReference type="ARBA" id="ARBA00022525"/>
    </source>
</evidence>
<dbReference type="PROSITE" id="PS51864">
    <property type="entry name" value="ASTACIN"/>
    <property type="match status" value="1"/>
</dbReference>
<organism evidence="15 16">
    <name type="scientific">Strongyloides venezuelensis</name>
    <name type="common">Threadworm</name>
    <dbReference type="NCBI Taxonomy" id="75913"/>
    <lineage>
        <taxon>Eukaryota</taxon>
        <taxon>Metazoa</taxon>
        <taxon>Ecdysozoa</taxon>
        <taxon>Nematoda</taxon>
        <taxon>Chromadorea</taxon>
        <taxon>Rhabditida</taxon>
        <taxon>Tylenchina</taxon>
        <taxon>Panagrolaimomorpha</taxon>
        <taxon>Strongyloidoidea</taxon>
        <taxon>Strongyloididae</taxon>
        <taxon>Strongyloides</taxon>
    </lineage>
</organism>
<dbReference type="Gene3D" id="3.40.390.10">
    <property type="entry name" value="Collagenase (Catalytic Domain)"/>
    <property type="match status" value="1"/>
</dbReference>
<evidence type="ECO:0000313" key="16">
    <source>
        <dbReference type="WBParaSite" id="SVE_1905700.1"/>
    </source>
</evidence>
<dbReference type="GO" id="GO:0004222">
    <property type="term" value="F:metalloendopeptidase activity"/>
    <property type="evidence" value="ECO:0007669"/>
    <property type="project" value="UniProtKB-UniRule"/>
</dbReference>
<evidence type="ECO:0000259" key="14">
    <source>
        <dbReference type="PROSITE" id="PS51864"/>
    </source>
</evidence>
<feature type="active site" evidence="12">
    <location>
        <position position="217"/>
    </location>
</feature>
<dbReference type="GO" id="GO:0005576">
    <property type="term" value="C:extracellular region"/>
    <property type="evidence" value="ECO:0007669"/>
    <property type="project" value="UniProtKB-SubCell"/>
</dbReference>
<feature type="signal peptide" evidence="11 13">
    <location>
        <begin position="1"/>
        <end position="22"/>
    </location>
</feature>
<dbReference type="PANTHER" id="PTHR10127">
    <property type="entry name" value="DISCOIDIN, CUB, EGF, LAMININ , AND ZINC METALLOPROTEASE DOMAIN CONTAINING"/>
    <property type="match status" value="1"/>
</dbReference>
<accession>A0A0K0G2V6</accession>
<comment type="cofactor">
    <cofactor evidence="12 13">
        <name>Zn(2+)</name>
        <dbReference type="ChEBI" id="CHEBI:29105"/>
    </cofactor>
    <text evidence="12 13">Binds 1 zinc ion per subunit.</text>
</comment>
<dbReference type="Pfam" id="PF01400">
    <property type="entry name" value="Astacin"/>
    <property type="match status" value="1"/>
</dbReference>
<evidence type="ECO:0000256" key="7">
    <source>
        <dbReference type="ARBA" id="ARBA00022833"/>
    </source>
</evidence>
<dbReference type="PIRSF" id="PIRSF036365">
    <property type="entry name" value="Astacin_nematoda"/>
    <property type="match status" value="1"/>
</dbReference>
<sequence>MKSKSIILLYTFLFVTFEYFQANELTSSYQENDLEVTDKISGVLEKIAQNLLQMNGKIVGNTTDDYEEKNGTSNDINRKPKLFQGDMVLNPNQAEDLLDKVVEKVESAGIQISEIIGEKRRRKRKINANMKLAWKFPILYFVEREVNGSLIDIALKLMESETCIRFQRVYNIVSLEAGLRFFSGDGCYSSVGRRFTHSFQDVSIGEGCDTIGTVQHETMHALGSYHEQSRSDRDNYLKVFLENVEKENEYNFFKVEILASVTYGTQYDYGSTMQYTTNAFSINQKPTMWPIEPLYAKTLGVDSGLSFVDAKLLNSHYCMKKCPRQIWCDNGGYQDPNNCFKCKCVNGFVGNHCDNLSPDMMECGNTLRLVLNEKKLLHVMGKKDCIYHVKTIPGKKLKMTVKILIYFPGYKIHCKLENSLEIKYLIDKTVTGALLCLFDNSTIVVSKNEHVIIHHRSTRVNNGVKLEIESI</sequence>
<dbReference type="GO" id="GO:0018996">
    <property type="term" value="P:molting cycle, collagen and cuticulin-based cuticle"/>
    <property type="evidence" value="ECO:0007669"/>
    <property type="project" value="InterPro"/>
</dbReference>
<proteinExistence type="predicted"/>